<comment type="caution">
    <text evidence="2">The sequence shown here is derived from an EMBL/GenBank/DDBJ whole genome shotgun (WGS) entry which is preliminary data.</text>
</comment>
<gene>
    <name evidence="2" type="ORF">NPIL_421231</name>
</gene>
<dbReference type="Proteomes" id="UP000887013">
    <property type="component" value="Unassembled WGS sequence"/>
</dbReference>
<keyword evidence="1" id="KW-0472">Membrane</keyword>
<protein>
    <recommendedName>
        <fullName evidence="4">Gustatory receptor</fullName>
    </recommendedName>
</protein>
<dbReference type="OrthoDB" id="6437018at2759"/>
<evidence type="ECO:0008006" key="4">
    <source>
        <dbReference type="Google" id="ProtNLM"/>
    </source>
</evidence>
<organism evidence="2 3">
    <name type="scientific">Nephila pilipes</name>
    <name type="common">Giant wood spider</name>
    <name type="synonym">Nephila maculata</name>
    <dbReference type="NCBI Taxonomy" id="299642"/>
    <lineage>
        <taxon>Eukaryota</taxon>
        <taxon>Metazoa</taxon>
        <taxon>Ecdysozoa</taxon>
        <taxon>Arthropoda</taxon>
        <taxon>Chelicerata</taxon>
        <taxon>Arachnida</taxon>
        <taxon>Araneae</taxon>
        <taxon>Araneomorphae</taxon>
        <taxon>Entelegynae</taxon>
        <taxon>Araneoidea</taxon>
        <taxon>Nephilidae</taxon>
        <taxon>Nephila</taxon>
    </lineage>
</organism>
<accession>A0A8X6MP26</accession>
<feature type="transmembrane region" description="Helical" evidence="1">
    <location>
        <begin position="85"/>
        <end position="105"/>
    </location>
</feature>
<dbReference type="EMBL" id="BMAW01000734">
    <property type="protein sequence ID" value="GFS70447.1"/>
    <property type="molecule type" value="Genomic_DNA"/>
</dbReference>
<keyword evidence="3" id="KW-1185">Reference proteome</keyword>
<feature type="transmembrane region" description="Helical" evidence="1">
    <location>
        <begin position="12"/>
        <end position="30"/>
    </location>
</feature>
<evidence type="ECO:0000256" key="1">
    <source>
        <dbReference type="SAM" id="Phobius"/>
    </source>
</evidence>
<keyword evidence="1" id="KW-0812">Transmembrane</keyword>
<reference evidence="2" key="1">
    <citation type="submission" date="2020-08" db="EMBL/GenBank/DDBJ databases">
        <title>Multicomponent nature underlies the extraordinary mechanical properties of spider dragline silk.</title>
        <authorList>
            <person name="Kono N."/>
            <person name="Nakamura H."/>
            <person name="Mori M."/>
            <person name="Yoshida Y."/>
            <person name="Ohtoshi R."/>
            <person name="Malay A.D."/>
            <person name="Moran D.A.P."/>
            <person name="Tomita M."/>
            <person name="Numata K."/>
            <person name="Arakawa K."/>
        </authorList>
    </citation>
    <scope>NUCLEOTIDE SEQUENCE</scope>
</reference>
<keyword evidence="1" id="KW-1133">Transmembrane helix</keyword>
<name>A0A8X6MP26_NEPPI</name>
<sequence>MDSGKKNITYAYVMYFISNILLLVAMVLSADKVQRKANNAREFHCQIHIDCQKAVFVNVNHSTISEKDQFVTLTGWEMFTLRKPLLLSLAAWIFTYAVILIQYFFTPTNET</sequence>
<proteinExistence type="predicted"/>
<evidence type="ECO:0000313" key="2">
    <source>
        <dbReference type="EMBL" id="GFS70447.1"/>
    </source>
</evidence>
<evidence type="ECO:0000313" key="3">
    <source>
        <dbReference type="Proteomes" id="UP000887013"/>
    </source>
</evidence>
<dbReference type="AlphaFoldDB" id="A0A8X6MP26"/>